<proteinExistence type="predicted"/>
<dbReference type="Proteomes" id="UP000663722">
    <property type="component" value="Chromosome"/>
</dbReference>
<evidence type="ECO:0000313" key="2">
    <source>
        <dbReference type="Proteomes" id="UP000663722"/>
    </source>
</evidence>
<dbReference type="AlphaFoldDB" id="A0A975BNP1"/>
<organism evidence="1 2">
    <name type="scientific">Desulfonema magnum</name>
    <dbReference type="NCBI Taxonomy" id="45655"/>
    <lineage>
        <taxon>Bacteria</taxon>
        <taxon>Pseudomonadati</taxon>
        <taxon>Thermodesulfobacteriota</taxon>
        <taxon>Desulfobacteria</taxon>
        <taxon>Desulfobacterales</taxon>
        <taxon>Desulfococcaceae</taxon>
        <taxon>Desulfonema</taxon>
    </lineage>
</organism>
<dbReference type="KEGG" id="dmm:dnm_046540"/>
<reference evidence="1" key="1">
    <citation type="journal article" date="2021" name="Microb. Physiol.">
        <title>Proteogenomic Insights into the Physiology of Marine, Sulfate-Reducing, Filamentous Desulfonema limicola and Desulfonema magnum.</title>
        <authorList>
            <person name="Schnaars V."/>
            <person name="Wohlbrand L."/>
            <person name="Scheve S."/>
            <person name="Hinrichs C."/>
            <person name="Reinhardt R."/>
            <person name="Rabus R."/>
        </authorList>
    </citation>
    <scope>NUCLEOTIDE SEQUENCE</scope>
    <source>
        <strain evidence="1">4be13</strain>
    </source>
</reference>
<name>A0A975BNP1_9BACT</name>
<gene>
    <name evidence="1" type="ORF">dnm_046540</name>
</gene>
<dbReference type="EMBL" id="CP061800">
    <property type="protein sequence ID" value="QTA88607.1"/>
    <property type="molecule type" value="Genomic_DNA"/>
</dbReference>
<keyword evidence="2" id="KW-1185">Reference proteome</keyword>
<protein>
    <submittedName>
        <fullName evidence="1">Uncharacterized protein</fullName>
    </submittedName>
</protein>
<accession>A0A975BNP1</accession>
<evidence type="ECO:0000313" key="1">
    <source>
        <dbReference type="EMBL" id="QTA88607.1"/>
    </source>
</evidence>
<sequence>MNSVSYKCMQKSCRTVLHFNILSADWKYLGKNPERACLPSPG</sequence>